<dbReference type="PANTHER" id="PTHR10131">
    <property type="entry name" value="TNF RECEPTOR ASSOCIATED FACTOR"/>
    <property type="match status" value="1"/>
</dbReference>
<dbReference type="Gene3D" id="3.30.40.10">
    <property type="entry name" value="Zinc/RING finger domain, C3HC4 (zinc finger)"/>
    <property type="match status" value="2"/>
</dbReference>
<dbReference type="EMBL" id="JAACNH010000003">
    <property type="protein sequence ID" value="KAG8447544.1"/>
    <property type="molecule type" value="Genomic_DNA"/>
</dbReference>
<reference evidence="19" key="1">
    <citation type="thesis" date="2020" institute="ProQuest LLC" country="789 East Eisenhower Parkway, Ann Arbor, MI, USA">
        <title>Comparative Genomics and Chromosome Evolution.</title>
        <authorList>
            <person name="Mudd A.B."/>
        </authorList>
    </citation>
    <scope>NUCLEOTIDE SEQUENCE</scope>
    <source>
        <strain evidence="19">Female2</strain>
        <tissue evidence="19">Blood</tissue>
    </source>
</reference>
<dbReference type="SMART" id="SM00184">
    <property type="entry name" value="RING"/>
    <property type="match status" value="1"/>
</dbReference>
<dbReference type="OrthoDB" id="6499288at2759"/>
<comment type="similarity">
    <text evidence="13">Belongs to the TNF receptor-associated factor family.</text>
</comment>
<evidence type="ECO:0000256" key="1">
    <source>
        <dbReference type="ARBA" id="ARBA00004496"/>
    </source>
</evidence>
<evidence type="ECO:0000313" key="19">
    <source>
        <dbReference type="EMBL" id="KAG8447544.1"/>
    </source>
</evidence>
<dbReference type="GO" id="GO:0043122">
    <property type="term" value="P:regulation of canonical NF-kappaB signal transduction"/>
    <property type="evidence" value="ECO:0007669"/>
    <property type="project" value="TreeGrafter"/>
</dbReference>
<dbReference type="Gene3D" id="1.20.5.170">
    <property type="match status" value="1"/>
</dbReference>
<keyword evidence="20" id="KW-1185">Reference proteome</keyword>
<evidence type="ECO:0000256" key="14">
    <source>
        <dbReference type="PROSITE-ProRule" id="PRU00207"/>
    </source>
</evidence>
<keyword evidence="2 13" id="KW-0963">Cytoplasm</keyword>
<evidence type="ECO:0000256" key="10">
    <source>
        <dbReference type="ARBA" id="ARBA00022833"/>
    </source>
</evidence>
<gene>
    <name evidence="19" type="ORF">GDO86_014881</name>
</gene>
<dbReference type="PROSITE" id="PS00518">
    <property type="entry name" value="ZF_RING_1"/>
    <property type="match status" value="1"/>
</dbReference>
<evidence type="ECO:0000256" key="3">
    <source>
        <dbReference type="ARBA" id="ARBA00022499"/>
    </source>
</evidence>
<dbReference type="SMART" id="SM00061">
    <property type="entry name" value="MATH"/>
    <property type="match status" value="1"/>
</dbReference>
<dbReference type="SUPFAM" id="SSF49599">
    <property type="entry name" value="TRAF domain-like"/>
    <property type="match status" value="2"/>
</dbReference>
<evidence type="ECO:0000259" key="17">
    <source>
        <dbReference type="PROSITE" id="PS50144"/>
    </source>
</evidence>
<organism evidence="19 20">
    <name type="scientific">Hymenochirus boettgeri</name>
    <name type="common">Congo dwarf clawed frog</name>
    <dbReference type="NCBI Taxonomy" id="247094"/>
    <lineage>
        <taxon>Eukaryota</taxon>
        <taxon>Metazoa</taxon>
        <taxon>Chordata</taxon>
        <taxon>Craniata</taxon>
        <taxon>Vertebrata</taxon>
        <taxon>Euteleostomi</taxon>
        <taxon>Amphibia</taxon>
        <taxon>Batrachia</taxon>
        <taxon>Anura</taxon>
        <taxon>Pipoidea</taxon>
        <taxon>Pipidae</taxon>
        <taxon>Pipinae</taxon>
        <taxon>Hymenochirus</taxon>
    </lineage>
</organism>
<dbReference type="SUPFAM" id="SSF57850">
    <property type="entry name" value="RING/U-box"/>
    <property type="match status" value="1"/>
</dbReference>
<evidence type="ECO:0000313" key="20">
    <source>
        <dbReference type="Proteomes" id="UP000812440"/>
    </source>
</evidence>
<dbReference type="PANTHER" id="PTHR10131:SF96">
    <property type="entry name" value="TNF RECEPTOR-ASSOCIATED FACTOR 1"/>
    <property type="match status" value="1"/>
</dbReference>
<evidence type="ECO:0000256" key="12">
    <source>
        <dbReference type="ARBA" id="ARBA00023054"/>
    </source>
</evidence>
<dbReference type="InterPro" id="IPR032070">
    <property type="entry name" value="TRAF_BIRC3-bd"/>
</dbReference>
<evidence type="ECO:0000256" key="4">
    <source>
        <dbReference type="ARBA" id="ARBA00022679"/>
    </source>
</evidence>
<dbReference type="GO" id="GO:0006915">
    <property type="term" value="P:apoptotic process"/>
    <property type="evidence" value="ECO:0007669"/>
    <property type="project" value="UniProtKB-KW"/>
</dbReference>
<keyword evidence="4" id="KW-0808">Transferase</keyword>
<dbReference type="PIRSF" id="PIRSF015614">
    <property type="entry name" value="TRAF"/>
    <property type="match status" value="1"/>
</dbReference>
<dbReference type="InterPro" id="IPR008974">
    <property type="entry name" value="TRAF-like"/>
</dbReference>
<evidence type="ECO:0000259" key="16">
    <source>
        <dbReference type="PROSITE" id="PS50089"/>
    </source>
</evidence>
<evidence type="ECO:0000256" key="2">
    <source>
        <dbReference type="ARBA" id="ARBA00022490"/>
    </source>
</evidence>
<feature type="zinc finger region" description="TRAF-type" evidence="14">
    <location>
        <begin position="125"/>
        <end position="170"/>
    </location>
</feature>
<keyword evidence="10 13" id="KW-0862">Zinc</keyword>
<dbReference type="InterPro" id="IPR017907">
    <property type="entry name" value="Znf_RING_CS"/>
</dbReference>
<name>A0A8T2JVM4_9PIPI</name>
<dbReference type="GO" id="GO:0005737">
    <property type="term" value="C:cytoplasm"/>
    <property type="evidence" value="ECO:0007669"/>
    <property type="project" value="UniProtKB-SubCell"/>
</dbReference>
<dbReference type="InterPro" id="IPR049342">
    <property type="entry name" value="TRAF1-6_MATH_dom"/>
</dbReference>
<evidence type="ECO:0000256" key="8">
    <source>
        <dbReference type="ARBA" id="ARBA00022771"/>
    </source>
</evidence>
<dbReference type="GO" id="GO:0009898">
    <property type="term" value="C:cytoplasmic side of plasma membrane"/>
    <property type="evidence" value="ECO:0007669"/>
    <property type="project" value="TreeGrafter"/>
</dbReference>
<evidence type="ECO:0000256" key="9">
    <source>
        <dbReference type="ARBA" id="ARBA00022786"/>
    </source>
</evidence>
<feature type="coiled-coil region" evidence="15">
    <location>
        <begin position="332"/>
        <end position="380"/>
    </location>
</feature>
<evidence type="ECO:0000259" key="18">
    <source>
        <dbReference type="PROSITE" id="PS50145"/>
    </source>
</evidence>
<keyword evidence="12 15" id="KW-0175">Coiled coil</keyword>
<protein>
    <recommendedName>
        <fullName evidence="13">TNF receptor-associated factor</fullName>
        <ecNumber evidence="13">2.3.2.27</ecNumber>
    </recommendedName>
</protein>
<proteinExistence type="inferred from homology"/>
<dbReference type="GO" id="GO:0008270">
    <property type="term" value="F:zinc ion binding"/>
    <property type="evidence" value="ECO:0007669"/>
    <property type="project" value="UniProtKB-UniRule"/>
</dbReference>
<dbReference type="InterPro" id="IPR001841">
    <property type="entry name" value="Znf_RING"/>
</dbReference>
<comment type="catalytic activity">
    <reaction evidence="13">
        <text>S-ubiquitinyl-[E2 ubiquitin-conjugating enzyme]-L-cysteine + [acceptor protein]-L-lysine = [E2 ubiquitin-conjugating enzyme]-L-cysteine + N(6)-ubiquitinyl-[acceptor protein]-L-lysine.</text>
        <dbReference type="EC" id="2.3.2.27"/>
    </reaction>
</comment>
<keyword evidence="8 14" id="KW-0863">Zinc-finger</keyword>
<dbReference type="GO" id="GO:0061630">
    <property type="term" value="F:ubiquitin protein ligase activity"/>
    <property type="evidence" value="ECO:0007669"/>
    <property type="project" value="UniProtKB-EC"/>
</dbReference>
<keyword evidence="3" id="KW-1017">Isopeptide bond</keyword>
<dbReference type="FunFam" id="3.30.40.10:FF:000189">
    <property type="entry name" value="TNF receptor-associated factor"/>
    <property type="match status" value="1"/>
</dbReference>
<dbReference type="PROSITE" id="PS50144">
    <property type="entry name" value="MATH"/>
    <property type="match status" value="1"/>
</dbReference>
<dbReference type="PROSITE" id="PS50089">
    <property type="entry name" value="ZF_RING_2"/>
    <property type="match status" value="1"/>
</dbReference>
<evidence type="ECO:0000256" key="11">
    <source>
        <dbReference type="ARBA" id="ARBA00022843"/>
    </source>
</evidence>
<keyword evidence="6 13" id="KW-0479">Metal-binding</keyword>
<dbReference type="InterPro" id="IPR018957">
    <property type="entry name" value="Znf_C3HC4_RING-type"/>
</dbReference>
<dbReference type="GO" id="GO:0042981">
    <property type="term" value="P:regulation of apoptotic process"/>
    <property type="evidence" value="ECO:0007669"/>
    <property type="project" value="InterPro"/>
</dbReference>
<dbReference type="FunFam" id="2.60.210.10:FF:000001">
    <property type="entry name" value="TNF receptor-associated factor"/>
    <property type="match status" value="1"/>
</dbReference>
<dbReference type="GO" id="GO:0007165">
    <property type="term" value="P:signal transduction"/>
    <property type="evidence" value="ECO:0007669"/>
    <property type="project" value="InterPro"/>
</dbReference>
<dbReference type="Gene3D" id="2.60.210.10">
    <property type="entry name" value="Apoptosis, Tumor Necrosis Factor Receptor Associated Protein 2, Chain A"/>
    <property type="match status" value="1"/>
</dbReference>
<feature type="domain" description="RING-type" evidence="16">
    <location>
        <begin position="37"/>
        <end position="75"/>
    </location>
</feature>
<feature type="domain" description="MATH" evidence="17">
    <location>
        <begin position="383"/>
        <end position="529"/>
    </location>
</feature>
<feature type="domain" description="TRAF-type" evidence="18">
    <location>
        <begin position="125"/>
        <end position="170"/>
    </location>
</feature>
<dbReference type="InterPro" id="IPR002083">
    <property type="entry name" value="MATH/TRAF_dom"/>
</dbReference>
<keyword evidence="7" id="KW-0677">Repeat</keyword>
<dbReference type="Pfam" id="PF00097">
    <property type="entry name" value="zf-C3HC4"/>
    <property type="match status" value="1"/>
</dbReference>
<dbReference type="InterPro" id="IPR013083">
    <property type="entry name" value="Znf_RING/FYVE/PHD"/>
</dbReference>
<evidence type="ECO:0000256" key="6">
    <source>
        <dbReference type="ARBA" id="ARBA00022723"/>
    </source>
</evidence>
<keyword evidence="11" id="KW-0832">Ubl conjugation</keyword>
<evidence type="ECO:0000256" key="5">
    <source>
        <dbReference type="ARBA" id="ARBA00022703"/>
    </source>
</evidence>
<comment type="subcellular location">
    <subcellularLocation>
        <location evidence="1 13">Cytoplasm</location>
    </subcellularLocation>
</comment>
<comment type="caution">
    <text evidence="19">The sequence shown here is derived from an EMBL/GenBank/DDBJ whole genome shotgun (WGS) entry which is preliminary data.</text>
</comment>
<dbReference type="GO" id="GO:0005164">
    <property type="term" value="F:tumor necrosis factor receptor binding"/>
    <property type="evidence" value="ECO:0007669"/>
    <property type="project" value="UniProtKB-UniRule"/>
</dbReference>
<accession>A0A8T2JVM4</accession>
<keyword evidence="5" id="KW-0053">Apoptosis</keyword>
<dbReference type="Pfam" id="PF16673">
    <property type="entry name" value="TRAF_BIRC3_bd"/>
    <property type="match status" value="1"/>
</dbReference>
<sequence length="533" mass="59585">MNKALAESTCPTSAENELAFGYPPSICDDIPRSKYLCSNCNNILKMAQQTACGHQYCSSCLAWIVRNQTQCPICKKEDPASLNEDSLLREVFSDTAINKEISDLRVHCLNPGCNWRGILKDYDDHQSLCDYSPISCHTACGHQVIRKNLADHLERECPNNVTVCPKCSQCVPINEFPKHKCDKTAADVQFPKKTEHLAKGKNGIAHPKKDKCRFAELGCTFVGSREKLKEHERVSVGLHLSLMFPLLLQVKNGFQSSRVTEKGLREALPKNSPLVHLKDVRNGEIEADCNQKVSSSCEGLGNKISALDARIQVFENIVTVLNREIEGCNAHVSILSDQKAEEQRKVKVLEQKVDQLRGTLAMKEVAVKELEARVASLTQATYNGIFLWKITDLAQKCQDAVTGRAISLYSPAFYTAKYGYKVCLRIYLNGDGAGKGTHISLFFTVMKGEYDALLTWPFKHKVTFVLEDHNTQNHVVDAFRPDVTSPSFQRPLHEMNVASGCPLFCSLSKLQSPRHVFIKDNSLYIKCVIDTNS</sequence>
<dbReference type="EC" id="2.3.2.27" evidence="13"/>
<dbReference type="AlphaFoldDB" id="A0A8T2JVM4"/>
<dbReference type="Pfam" id="PF21355">
    <property type="entry name" value="TRAF-mep_MATH"/>
    <property type="match status" value="1"/>
</dbReference>
<dbReference type="Pfam" id="PF02176">
    <property type="entry name" value="zf-TRAF"/>
    <property type="match status" value="1"/>
</dbReference>
<dbReference type="PROSITE" id="PS50145">
    <property type="entry name" value="ZF_TRAF"/>
    <property type="match status" value="1"/>
</dbReference>
<evidence type="ECO:0000256" key="7">
    <source>
        <dbReference type="ARBA" id="ARBA00022737"/>
    </source>
</evidence>
<dbReference type="Proteomes" id="UP000812440">
    <property type="component" value="Chromosome 8_10"/>
</dbReference>
<keyword evidence="9" id="KW-0833">Ubl conjugation pathway</keyword>
<dbReference type="InterPro" id="IPR001293">
    <property type="entry name" value="Znf_TRAF"/>
</dbReference>
<evidence type="ECO:0000256" key="13">
    <source>
        <dbReference type="PIRNR" id="PIRNR015614"/>
    </source>
</evidence>
<evidence type="ECO:0000256" key="15">
    <source>
        <dbReference type="SAM" id="Coils"/>
    </source>
</evidence>
<dbReference type="InterPro" id="IPR012227">
    <property type="entry name" value="TNF_rcpt-assoc_TRAF_met"/>
</dbReference>